<accession>A0ABN8AEM3</accession>
<dbReference type="PANTHER" id="PTHR46847">
    <property type="entry name" value="D-ALLOSE-BINDING PERIPLASMIC PROTEIN-RELATED"/>
    <property type="match status" value="1"/>
</dbReference>
<keyword evidence="3" id="KW-0732">Signal</keyword>
<sequence>MRKIGVMVCCIVVVLCHLTFLSAKRIMVADGQFPEALSEGQDRYRIVLITQDMQTPFWDKVAKGAKKQAEELGISIEIWGTYGKNQEDFLKNIDVAIQSKVDGIIIQGLDIPELKELTKVKASFHGIPIITVANDVPMVESLRRTYVGSNQYEAGKMIARELLHEMGREGKIVLMYDQSQEFYQRERMKGIRDVLKYYHNIEMIDAETVDSREQVIITTQDVLNKVPDADSFIAINANHLGPMLAEISKRSQVEPYHIYSFDDGPESLALLAQGKVDGIIEQEPEKMGEWSVRLLKEWLEGETVPLEKDGYFTKLNTLKSENQP</sequence>
<dbReference type="SUPFAM" id="SSF53822">
    <property type="entry name" value="Periplasmic binding protein-like I"/>
    <property type="match status" value="1"/>
</dbReference>
<organism evidence="5 6">
    <name type="scientific">Sutcliffiella rhizosphaerae</name>
    <dbReference type="NCBI Taxonomy" id="2880967"/>
    <lineage>
        <taxon>Bacteria</taxon>
        <taxon>Bacillati</taxon>
        <taxon>Bacillota</taxon>
        <taxon>Bacilli</taxon>
        <taxon>Bacillales</taxon>
        <taxon>Bacillaceae</taxon>
        <taxon>Sutcliffiella</taxon>
    </lineage>
</organism>
<evidence type="ECO:0000256" key="1">
    <source>
        <dbReference type="ARBA" id="ARBA00004196"/>
    </source>
</evidence>
<feature type="domain" description="Periplasmic binding protein" evidence="4">
    <location>
        <begin position="46"/>
        <end position="302"/>
    </location>
</feature>
<comment type="subcellular location">
    <subcellularLocation>
        <location evidence="1">Cell envelope</location>
    </subcellularLocation>
</comment>
<dbReference type="Gene3D" id="3.40.50.2300">
    <property type="match status" value="2"/>
</dbReference>
<evidence type="ECO:0000259" key="4">
    <source>
        <dbReference type="Pfam" id="PF13407"/>
    </source>
</evidence>
<proteinExistence type="inferred from homology"/>
<dbReference type="InterPro" id="IPR025997">
    <property type="entry name" value="SBP_2_dom"/>
</dbReference>
<keyword evidence="6" id="KW-1185">Reference proteome</keyword>
<dbReference type="RefSeq" id="WP_230503210.1">
    <property type="nucleotide sequence ID" value="NZ_CAKJTJ010000022.1"/>
</dbReference>
<reference evidence="5 6" key="1">
    <citation type="submission" date="2021-10" db="EMBL/GenBank/DDBJ databases">
        <authorList>
            <person name="Criscuolo A."/>
        </authorList>
    </citation>
    <scope>NUCLEOTIDE SEQUENCE [LARGE SCALE GENOMIC DNA]</scope>
    <source>
        <strain evidence="6">CIP 111883</strain>
    </source>
</reference>
<evidence type="ECO:0000313" key="6">
    <source>
        <dbReference type="Proteomes" id="UP000789833"/>
    </source>
</evidence>
<comment type="similarity">
    <text evidence="2">Belongs to the bacterial solute-binding protein 2 family.</text>
</comment>
<comment type="caution">
    <text evidence="5">The sequence shown here is derived from an EMBL/GenBank/DDBJ whole genome shotgun (WGS) entry which is preliminary data.</text>
</comment>
<dbReference type="InterPro" id="IPR028082">
    <property type="entry name" value="Peripla_BP_I"/>
</dbReference>
<dbReference type="PANTHER" id="PTHR46847:SF1">
    <property type="entry name" value="D-ALLOSE-BINDING PERIPLASMIC PROTEIN-RELATED"/>
    <property type="match status" value="1"/>
</dbReference>
<dbReference type="Proteomes" id="UP000789833">
    <property type="component" value="Unassembled WGS sequence"/>
</dbReference>
<evidence type="ECO:0000256" key="2">
    <source>
        <dbReference type="ARBA" id="ARBA00007639"/>
    </source>
</evidence>
<name>A0ABN8AEM3_9BACI</name>
<evidence type="ECO:0000313" key="5">
    <source>
        <dbReference type="EMBL" id="CAG9622521.1"/>
    </source>
</evidence>
<dbReference type="EMBL" id="CAKJTJ010000022">
    <property type="protein sequence ID" value="CAG9622521.1"/>
    <property type="molecule type" value="Genomic_DNA"/>
</dbReference>
<protein>
    <recommendedName>
        <fullName evidence="4">Periplasmic binding protein domain-containing protein</fullName>
    </recommendedName>
</protein>
<dbReference type="Pfam" id="PF13407">
    <property type="entry name" value="Peripla_BP_4"/>
    <property type="match status" value="1"/>
</dbReference>
<evidence type="ECO:0000256" key="3">
    <source>
        <dbReference type="ARBA" id="ARBA00022729"/>
    </source>
</evidence>
<gene>
    <name evidence="5" type="ORF">BACCIP111883_03312</name>
</gene>